<evidence type="ECO:0000313" key="1">
    <source>
        <dbReference type="EMBL" id="GLC24398.1"/>
    </source>
</evidence>
<protein>
    <submittedName>
        <fullName evidence="1">Uncharacterized protein</fullName>
    </submittedName>
</protein>
<name>A0AA37QER3_9BACT</name>
<gene>
    <name evidence="1" type="ORF">rosag_09110</name>
</gene>
<dbReference type="RefSeq" id="WP_284348848.1">
    <property type="nucleotide sequence ID" value="NZ_BRXS01000001.1"/>
</dbReference>
<dbReference type="AlphaFoldDB" id="A0AA37QER3"/>
<comment type="caution">
    <text evidence="1">The sequence shown here is derived from an EMBL/GenBank/DDBJ whole genome shotgun (WGS) entry which is preliminary data.</text>
</comment>
<sequence length="92" mass="9706">MSYDPTPLPSSTDAELLAVHVAGGDGEPDCVYELARPRDGRVAVRALPAPGAPHGFEAACDVVLDRLEGARRAGGRVSVEGYALRHWLLGRA</sequence>
<reference evidence="1" key="1">
    <citation type="submission" date="2022-08" db="EMBL/GenBank/DDBJ databases">
        <title>Draft genome sequencing of Roseisolibacter agri AW1220.</title>
        <authorList>
            <person name="Tobiishi Y."/>
            <person name="Tonouchi A."/>
        </authorList>
    </citation>
    <scope>NUCLEOTIDE SEQUENCE</scope>
    <source>
        <strain evidence="1">AW1220</strain>
    </source>
</reference>
<organism evidence="1 2">
    <name type="scientific">Roseisolibacter agri</name>
    <dbReference type="NCBI Taxonomy" id="2014610"/>
    <lineage>
        <taxon>Bacteria</taxon>
        <taxon>Pseudomonadati</taxon>
        <taxon>Gemmatimonadota</taxon>
        <taxon>Gemmatimonadia</taxon>
        <taxon>Gemmatimonadales</taxon>
        <taxon>Gemmatimonadaceae</taxon>
        <taxon>Roseisolibacter</taxon>
    </lineage>
</organism>
<accession>A0AA37QER3</accession>
<keyword evidence="2" id="KW-1185">Reference proteome</keyword>
<proteinExistence type="predicted"/>
<dbReference type="EMBL" id="BRXS01000001">
    <property type="protein sequence ID" value="GLC24398.1"/>
    <property type="molecule type" value="Genomic_DNA"/>
</dbReference>
<dbReference type="Proteomes" id="UP001161325">
    <property type="component" value="Unassembled WGS sequence"/>
</dbReference>
<evidence type="ECO:0000313" key="2">
    <source>
        <dbReference type="Proteomes" id="UP001161325"/>
    </source>
</evidence>